<accession>A0AC61PJI6</accession>
<reference evidence="1" key="1">
    <citation type="submission" date="2017-04" db="EMBL/GenBank/DDBJ databases">
        <authorList>
            <person name="Varghese N."/>
            <person name="Submissions S."/>
        </authorList>
    </citation>
    <scope>NUCLEOTIDE SEQUENCE</scope>
    <source>
        <strain evidence="1">WTE2008</strain>
    </source>
</reference>
<evidence type="ECO:0000313" key="1">
    <source>
        <dbReference type="EMBL" id="SMC43288.1"/>
    </source>
</evidence>
<proteinExistence type="predicted"/>
<keyword evidence="2" id="KW-1185">Reference proteome</keyword>
<protein>
    <submittedName>
        <fullName evidence="1">Uncharacterized protein</fullName>
    </submittedName>
</protein>
<evidence type="ECO:0000313" key="2">
    <source>
        <dbReference type="Proteomes" id="UP000192328"/>
    </source>
</evidence>
<comment type="caution">
    <text evidence="1">The sequence shown here is derived from an EMBL/GenBank/DDBJ whole genome shotgun (WGS) entry which is preliminary data.</text>
</comment>
<organism evidence="1 2">
    <name type="scientific">Aristaeella lactis</name>
    <dbReference type="NCBI Taxonomy" id="3046383"/>
    <lineage>
        <taxon>Bacteria</taxon>
        <taxon>Bacillati</taxon>
        <taxon>Bacillota</taxon>
        <taxon>Clostridia</taxon>
        <taxon>Eubacteriales</taxon>
        <taxon>Aristaeellaceae</taxon>
        <taxon>Aristaeella</taxon>
    </lineage>
</organism>
<dbReference type="EMBL" id="FWXZ01000001">
    <property type="protein sequence ID" value="SMC43288.1"/>
    <property type="molecule type" value="Genomic_DNA"/>
</dbReference>
<name>A0AC61PJI6_9FIRM</name>
<sequence length="176" mass="19130">MKTYEELVKEYRKRQHDTVVDTIATGLTYVDEIAVDTGLLEETGLLTELTESVSGILPFMVISVSEGSKVLLGRKPGKTGLKDGAYRMVKTGAAMGVGAAVTGLTGFWAAIPVTMGVRALFDRYRSKALTGKRVEGRIKRLQELNKFIRRGLKEEETELLPEVTPGAAVAATGEIR</sequence>
<gene>
    <name evidence="1" type="ORF">SAMN06297397_0930</name>
</gene>
<dbReference type="Proteomes" id="UP000192328">
    <property type="component" value="Unassembled WGS sequence"/>
</dbReference>